<dbReference type="Gramene" id="OMO93933">
    <property type="protein sequence ID" value="OMO93933"/>
    <property type="gene ID" value="CCACVL1_06253"/>
</dbReference>
<dbReference type="Proteomes" id="UP000188268">
    <property type="component" value="Unassembled WGS sequence"/>
</dbReference>
<keyword evidence="2" id="KW-1185">Reference proteome</keyword>
<comment type="caution">
    <text evidence="1">The sequence shown here is derived from an EMBL/GenBank/DDBJ whole genome shotgun (WGS) entry which is preliminary data.</text>
</comment>
<name>A0A1R3JGH2_COCAP</name>
<gene>
    <name evidence="1" type="ORF">CCACVL1_06253</name>
</gene>
<accession>A0A1R3JGH2</accession>
<evidence type="ECO:0000313" key="2">
    <source>
        <dbReference type="Proteomes" id="UP000188268"/>
    </source>
</evidence>
<proteinExistence type="predicted"/>
<protein>
    <submittedName>
        <fullName evidence="1">Uncharacterized protein</fullName>
    </submittedName>
</protein>
<sequence length="39" mass="4423">MVASSPEIKPKGPKESYGLRISIAIDKIVLHSFMKYFLQ</sequence>
<evidence type="ECO:0000313" key="1">
    <source>
        <dbReference type="EMBL" id="OMO93933.1"/>
    </source>
</evidence>
<dbReference type="EMBL" id="AWWV01008008">
    <property type="protein sequence ID" value="OMO93933.1"/>
    <property type="molecule type" value="Genomic_DNA"/>
</dbReference>
<organism evidence="1 2">
    <name type="scientific">Corchorus capsularis</name>
    <name type="common">Jute</name>
    <dbReference type="NCBI Taxonomy" id="210143"/>
    <lineage>
        <taxon>Eukaryota</taxon>
        <taxon>Viridiplantae</taxon>
        <taxon>Streptophyta</taxon>
        <taxon>Embryophyta</taxon>
        <taxon>Tracheophyta</taxon>
        <taxon>Spermatophyta</taxon>
        <taxon>Magnoliopsida</taxon>
        <taxon>eudicotyledons</taxon>
        <taxon>Gunneridae</taxon>
        <taxon>Pentapetalae</taxon>
        <taxon>rosids</taxon>
        <taxon>malvids</taxon>
        <taxon>Malvales</taxon>
        <taxon>Malvaceae</taxon>
        <taxon>Grewioideae</taxon>
        <taxon>Apeibeae</taxon>
        <taxon>Corchorus</taxon>
    </lineage>
</organism>
<reference evidence="1 2" key="1">
    <citation type="submission" date="2013-09" db="EMBL/GenBank/DDBJ databases">
        <title>Corchorus capsularis genome sequencing.</title>
        <authorList>
            <person name="Alam M."/>
            <person name="Haque M.S."/>
            <person name="Islam M.S."/>
            <person name="Emdad E.M."/>
            <person name="Islam M.M."/>
            <person name="Ahmed B."/>
            <person name="Halim A."/>
            <person name="Hossen Q.M.M."/>
            <person name="Hossain M.Z."/>
            <person name="Ahmed R."/>
            <person name="Khan M.M."/>
            <person name="Islam R."/>
            <person name="Rashid M.M."/>
            <person name="Khan S.A."/>
            <person name="Rahman M.S."/>
            <person name="Alam M."/>
        </authorList>
    </citation>
    <scope>NUCLEOTIDE SEQUENCE [LARGE SCALE GENOMIC DNA]</scope>
    <source>
        <strain evidence="2">cv. CVL-1</strain>
        <tissue evidence="1">Whole seedling</tissue>
    </source>
</reference>
<dbReference type="AlphaFoldDB" id="A0A1R3JGH2"/>
<feature type="non-terminal residue" evidence="1">
    <location>
        <position position="39"/>
    </location>
</feature>